<keyword evidence="1" id="KW-0732">Signal</keyword>
<evidence type="ECO:0000313" key="3">
    <source>
        <dbReference type="Proteomes" id="UP000275663"/>
    </source>
</evidence>
<dbReference type="EMBL" id="CP034464">
    <property type="protein sequence ID" value="AZP11489.1"/>
    <property type="molecule type" value="Genomic_DNA"/>
</dbReference>
<evidence type="ECO:0000256" key="1">
    <source>
        <dbReference type="SAM" id="SignalP"/>
    </source>
</evidence>
<gene>
    <name evidence="2" type="ORF">EJN92_05430</name>
</gene>
<evidence type="ECO:0008006" key="4">
    <source>
        <dbReference type="Google" id="ProtNLM"/>
    </source>
</evidence>
<proteinExistence type="predicted"/>
<dbReference type="SUPFAM" id="SSF56935">
    <property type="entry name" value="Porins"/>
    <property type="match status" value="1"/>
</dbReference>
<dbReference type="OrthoDB" id="197869at2"/>
<dbReference type="Gene3D" id="2.40.160.10">
    <property type="entry name" value="Porin"/>
    <property type="match status" value="1"/>
</dbReference>
<dbReference type="KEGG" id="upv:EJN92_05430"/>
<name>A0A3Q9BPF2_9BURK</name>
<dbReference type="RefSeq" id="WP_126126877.1">
    <property type="nucleotide sequence ID" value="NZ_CP034464.1"/>
</dbReference>
<reference evidence="2 3" key="1">
    <citation type="journal article" date="2011" name="Int. J. Syst. Evol. Microbiol.">
        <title>Description of Undibacterium oligocarboniphilum sp. nov., isolated from purified water, and Undibacterium pigrum strain CCUG 49012 as the type strain of Undibacterium parvum sp. nov., and emended descriptions of the genus Undibacterium and the species Undibacterium pigrum.</title>
        <authorList>
            <person name="Eder W."/>
            <person name="Wanner G."/>
            <person name="Ludwig W."/>
            <person name="Busse H.J."/>
            <person name="Ziemke-Kageler F."/>
            <person name="Lang E."/>
        </authorList>
    </citation>
    <scope>NUCLEOTIDE SEQUENCE [LARGE SCALE GENOMIC DNA]</scope>
    <source>
        <strain evidence="2 3">DSM 23061</strain>
    </source>
</reference>
<protein>
    <recommendedName>
        <fullName evidence="4">Porin</fullName>
    </recommendedName>
</protein>
<organism evidence="2 3">
    <name type="scientific">Undibacterium parvum</name>
    <dbReference type="NCBI Taxonomy" id="401471"/>
    <lineage>
        <taxon>Bacteria</taxon>
        <taxon>Pseudomonadati</taxon>
        <taxon>Pseudomonadota</taxon>
        <taxon>Betaproteobacteria</taxon>
        <taxon>Burkholderiales</taxon>
        <taxon>Oxalobacteraceae</taxon>
        <taxon>Undibacterium</taxon>
    </lineage>
</organism>
<feature type="chain" id="PRO_5018778549" description="Porin" evidence="1">
    <location>
        <begin position="31"/>
        <end position="386"/>
    </location>
</feature>
<dbReference type="InterPro" id="IPR023614">
    <property type="entry name" value="Porin_dom_sf"/>
</dbReference>
<dbReference type="AlphaFoldDB" id="A0A3Q9BPF2"/>
<feature type="signal peptide" evidence="1">
    <location>
        <begin position="1"/>
        <end position="30"/>
    </location>
</feature>
<accession>A0A3Q9BPF2</accession>
<keyword evidence="3" id="KW-1185">Reference proteome</keyword>
<sequence length="386" mass="42447">MMDVSVTVPKKLLGLAAASLFLGLITPATAQEEKSNSDLKISGFLSIVGGKILNGNTSGNYLGPAQINGNNCPCYTADWSNAGVYTDSASLTPESRVGIQVTYKMNTNTTFVGQLASRGTDGTPNVQWAYGGYKLNPNWEIQVGRKRIPLYYYSDFQDIGVSYPWISPPPELYGWEATNYNGASLRYNGNVGDTNVSSSIFMGSEKVKDSLYQKLYSPGKTEVSWKNLMGADFEASNGPLTSRLIYMQADVRNQNTEIGLDSSAALNAVGIAINLDFENWFVLSEVTQLKREFKANQYTVTAPAFTIGAGWRIGQWTPFINYAEYTEKSSDLAQYSPQSFKRSSLTLRYDLGSSSAIKAQIDRNTDVTNNFGGNSTLFRISYDRVF</sequence>
<evidence type="ECO:0000313" key="2">
    <source>
        <dbReference type="EMBL" id="AZP11489.1"/>
    </source>
</evidence>
<dbReference type="Proteomes" id="UP000275663">
    <property type="component" value="Chromosome"/>
</dbReference>